<dbReference type="PANTHER" id="PTHR36966">
    <property type="entry name" value="REP-ASSOCIATED TYROSINE TRANSPOSASE"/>
    <property type="match status" value="1"/>
</dbReference>
<proteinExistence type="predicted"/>
<gene>
    <name evidence="2" type="ORF">LX69_00340</name>
</gene>
<feature type="domain" description="Transposase IS200-like" evidence="1">
    <location>
        <begin position="22"/>
        <end position="173"/>
    </location>
</feature>
<dbReference type="RefSeq" id="WP_111444076.1">
    <property type="nucleotide sequence ID" value="NZ_QKZK01000002.1"/>
</dbReference>
<keyword evidence="3" id="KW-1185">Reference proteome</keyword>
<organism evidence="2 3">
    <name type="scientific">Breznakibacter xylanolyticus</name>
    <dbReference type="NCBI Taxonomy" id="990"/>
    <lineage>
        <taxon>Bacteria</taxon>
        <taxon>Pseudomonadati</taxon>
        <taxon>Bacteroidota</taxon>
        <taxon>Bacteroidia</taxon>
        <taxon>Marinilabiliales</taxon>
        <taxon>Marinilabiliaceae</taxon>
        <taxon>Breznakibacter</taxon>
    </lineage>
</organism>
<evidence type="ECO:0000313" key="3">
    <source>
        <dbReference type="Proteomes" id="UP000249239"/>
    </source>
</evidence>
<reference evidence="2 3" key="1">
    <citation type="submission" date="2018-06" db="EMBL/GenBank/DDBJ databases">
        <title>Genomic Encyclopedia of Archaeal and Bacterial Type Strains, Phase II (KMG-II): from individual species to whole genera.</title>
        <authorList>
            <person name="Goeker M."/>
        </authorList>
    </citation>
    <scope>NUCLEOTIDE SEQUENCE [LARGE SCALE GENOMIC DNA]</scope>
    <source>
        <strain evidence="2 3">DSM 6779</strain>
    </source>
</reference>
<dbReference type="Gene3D" id="3.30.70.1290">
    <property type="entry name" value="Transposase IS200-like"/>
    <property type="match status" value="1"/>
</dbReference>
<dbReference type="GO" id="GO:0004803">
    <property type="term" value="F:transposase activity"/>
    <property type="evidence" value="ECO:0007669"/>
    <property type="project" value="InterPro"/>
</dbReference>
<comment type="caution">
    <text evidence="2">The sequence shown here is derived from an EMBL/GenBank/DDBJ whole genome shotgun (WGS) entry which is preliminary data.</text>
</comment>
<evidence type="ECO:0000259" key="1">
    <source>
        <dbReference type="SMART" id="SM01321"/>
    </source>
</evidence>
<sequence length="184" mass="21266">MSQLFQNKYRIASARLQCWDYRWAAAYFITICTHNRACCLGQVTEGCMQLSPVGVMADVFWHEIKNHVAHVQLDAFVVMPNHVHGILILNECGDDVDTVETGHALSLPKTIGQSRYQRIGHRSVSSIIGSYKSAVTKHAHRLGYHFGWQTRYWDHIIRDQPSFQRIQTYIVNNPAKWGDDRFHR</sequence>
<dbReference type="Proteomes" id="UP000249239">
    <property type="component" value="Unassembled WGS sequence"/>
</dbReference>
<dbReference type="GO" id="GO:0006313">
    <property type="term" value="P:DNA transposition"/>
    <property type="evidence" value="ECO:0007669"/>
    <property type="project" value="InterPro"/>
</dbReference>
<dbReference type="EMBL" id="QKZK01000002">
    <property type="protein sequence ID" value="PZX20343.1"/>
    <property type="molecule type" value="Genomic_DNA"/>
</dbReference>
<dbReference type="OrthoDB" id="9794403at2"/>
<evidence type="ECO:0000313" key="2">
    <source>
        <dbReference type="EMBL" id="PZX20343.1"/>
    </source>
</evidence>
<dbReference type="InterPro" id="IPR052715">
    <property type="entry name" value="RAYT_transposase"/>
</dbReference>
<dbReference type="AlphaFoldDB" id="A0A2W7NLF6"/>
<dbReference type="GO" id="GO:0043565">
    <property type="term" value="F:sequence-specific DNA binding"/>
    <property type="evidence" value="ECO:0007669"/>
    <property type="project" value="TreeGrafter"/>
</dbReference>
<dbReference type="InterPro" id="IPR036515">
    <property type="entry name" value="Transposase_17_sf"/>
</dbReference>
<dbReference type="InterPro" id="IPR002686">
    <property type="entry name" value="Transposase_17"/>
</dbReference>
<protein>
    <submittedName>
        <fullName evidence="2">REP element-mobilizing transposase RayT</fullName>
    </submittedName>
</protein>
<name>A0A2W7NLF6_9BACT</name>
<accession>A0A2W7NLF6</accession>
<dbReference type="SUPFAM" id="SSF143422">
    <property type="entry name" value="Transposase IS200-like"/>
    <property type="match status" value="1"/>
</dbReference>
<dbReference type="SMART" id="SM01321">
    <property type="entry name" value="Y1_Tnp"/>
    <property type="match status" value="1"/>
</dbReference>
<dbReference type="PANTHER" id="PTHR36966:SF1">
    <property type="entry name" value="REP-ASSOCIATED TYROSINE TRANSPOSASE"/>
    <property type="match status" value="1"/>
</dbReference>